<keyword evidence="2" id="KW-1185">Reference proteome</keyword>
<dbReference type="AlphaFoldDB" id="A0A3B3INC7"/>
<reference evidence="1" key="3">
    <citation type="submission" date="2025-09" db="UniProtKB">
        <authorList>
            <consortium name="Ensembl"/>
        </authorList>
    </citation>
    <scope>IDENTIFICATION</scope>
    <source>
        <strain evidence="1">Hd-rR</strain>
    </source>
</reference>
<dbReference type="Ensembl" id="ENSORLT00000043593.1">
    <property type="protein sequence ID" value="ENSORLP00000045394.1"/>
    <property type="gene ID" value="ENSORLG00000024543.1"/>
</dbReference>
<dbReference type="GeneTree" id="ENSGT00940000179674"/>
<proteinExistence type="predicted"/>
<dbReference type="InParanoid" id="A0A3B3INC7"/>
<evidence type="ECO:0000313" key="1">
    <source>
        <dbReference type="Ensembl" id="ENSORLP00000045394.1"/>
    </source>
</evidence>
<sequence length="134" mass="14549">MFGPSSALVFLPQSGQVRNLATLKDITVQLRSSKNIQNVKKLKLKMAAEAAEAGTGALALYETADIKAPEGKTSKHLLFGVTSDRHHPLCTITNRIPNQTLSLTFTDNRQAVIIKELIEIISGTATTNGRQFCL</sequence>
<dbReference type="Gene3D" id="1.10.287.80">
    <property type="entry name" value="ATP synthase, gamma subunit, helix hairpin domain"/>
    <property type="match status" value="1"/>
</dbReference>
<dbReference type="Bgee" id="ENSORLG00000024543">
    <property type="expression patterns" value="Expressed in mesonephros and 2 other cell types or tissues"/>
</dbReference>
<name>A0A3B3INC7_ORYLA</name>
<organism evidence="1 2">
    <name type="scientific">Oryzias latipes</name>
    <name type="common">Japanese rice fish</name>
    <name type="synonym">Japanese killifish</name>
    <dbReference type="NCBI Taxonomy" id="8090"/>
    <lineage>
        <taxon>Eukaryota</taxon>
        <taxon>Metazoa</taxon>
        <taxon>Chordata</taxon>
        <taxon>Craniata</taxon>
        <taxon>Vertebrata</taxon>
        <taxon>Euteleostomi</taxon>
        <taxon>Actinopterygii</taxon>
        <taxon>Neopterygii</taxon>
        <taxon>Teleostei</taxon>
        <taxon>Neoteleostei</taxon>
        <taxon>Acanthomorphata</taxon>
        <taxon>Ovalentaria</taxon>
        <taxon>Atherinomorphae</taxon>
        <taxon>Beloniformes</taxon>
        <taxon>Adrianichthyidae</taxon>
        <taxon>Oryziinae</taxon>
        <taxon>Oryzias</taxon>
    </lineage>
</organism>
<reference evidence="1 2" key="1">
    <citation type="journal article" date="2007" name="Nature">
        <title>The medaka draft genome and insights into vertebrate genome evolution.</title>
        <authorList>
            <person name="Kasahara M."/>
            <person name="Naruse K."/>
            <person name="Sasaki S."/>
            <person name="Nakatani Y."/>
            <person name="Qu W."/>
            <person name="Ahsan B."/>
            <person name="Yamada T."/>
            <person name="Nagayasu Y."/>
            <person name="Doi K."/>
            <person name="Kasai Y."/>
            <person name="Jindo T."/>
            <person name="Kobayashi D."/>
            <person name="Shimada A."/>
            <person name="Toyoda A."/>
            <person name="Kuroki Y."/>
            <person name="Fujiyama A."/>
            <person name="Sasaki T."/>
            <person name="Shimizu A."/>
            <person name="Asakawa S."/>
            <person name="Shimizu N."/>
            <person name="Hashimoto S."/>
            <person name="Yang J."/>
            <person name="Lee Y."/>
            <person name="Matsushima K."/>
            <person name="Sugano S."/>
            <person name="Sakaizumi M."/>
            <person name="Narita T."/>
            <person name="Ohishi K."/>
            <person name="Haga S."/>
            <person name="Ohta F."/>
            <person name="Nomoto H."/>
            <person name="Nogata K."/>
            <person name="Morishita T."/>
            <person name="Endo T."/>
            <person name="Shin-I T."/>
            <person name="Takeda H."/>
            <person name="Morishita S."/>
            <person name="Kohara Y."/>
        </authorList>
    </citation>
    <scope>NUCLEOTIDE SEQUENCE [LARGE SCALE GENOMIC DNA]</scope>
    <source>
        <strain evidence="1 2">Hd-rR</strain>
    </source>
</reference>
<dbReference type="GO" id="GO:0015986">
    <property type="term" value="P:proton motive force-driven ATP synthesis"/>
    <property type="evidence" value="ECO:0000318"/>
    <property type="project" value="GO_Central"/>
</dbReference>
<dbReference type="Proteomes" id="UP000001038">
    <property type="component" value="Chromosome 15"/>
</dbReference>
<reference evidence="1" key="2">
    <citation type="submission" date="2025-08" db="UniProtKB">
        <authorList>
            <consortium name="Ensembl"/>
        </authorList>
    </citation>
    <scope>IDENTIFICATION</scope>
    <source>
        <strain evidence="1">Hd-rR</strain>
    </source>
</reference>
<dbReference type="STRING" id="8090.ENSORLP00000045394"/>
<protein>
    <submittedName>
        <fullName evidence="1">Uncharacterized protein</fullName>
    </submittedName>
</protein>
<accession>A0A3B3INC7</accession>
<evidence type="ECO:0000313" key="2">
    <source>
        <dbReference type="Proteomes" id="UP000001038"/>
    </source>
</evidence>